<name>A0ABX1PRU0_9RHOO</name>
<reference evidence="1" key="1">
    <citation type="submission" date="2019-12" db="EMBL/GenBank/DDBJ databases">
        <title>Comparative genomics gives insights into the taxonomy of the Azoarcus-Aromatoleum group and reveals separate origins of nif in the plant-associated Azoarcus and non-plant-associated Aromatoleum sub-groups.</title>
        <authorList>
            <person name="Lafos M."/>
            <person name="Maluk M."/>
            <person name="Batista M."/>
            <person name="Junghare M."/>
            <person name="Carmona M."/>
            <person name="Faoro H."/>
            <person name="Cruz L.M."/>
            <person name="Battistoni F."/>
            <person name="De Souza E."/>
            <person name="Pedrosa F."/>
            <person name="Chen W.-M."/>
            <person name="Poole P.S."/>
            <person name="Dixon R.A."/>
            <person name="James E.K."/>
        </authorList>
    </citation>
    <scope>NUCLEOTIDE SEQUENCE</scope>
    <source>
        <strain evidence="1">LuFRes1</strain>
    </source>
</reference>
<organism evidence="1 2">
    <name type="scientific">Aromatoleum anaerobium</name>
    <dbReference type="NCBI Taxonomy" id="182180"/>
    <lineage>
        <taxon>Bacteria</taxon>
        <taxon>Pseudomonadati</taxon>
        <taxon>Pseudomonadota</taxon>
        <taxon>Betaproteobacteria</taxon>
        <taxon>Rhodocyclales</taxon>
        <taxon>Rhodocyclaceae</taxon>
        <taxon>Aromatoleum</taxon>
    </lineage>
</organism>
<dbReference type="EMBL" id="WTVG01000080">
    <property type="protein sequence ID" value="NMG26613.1"/>
    <property type="molecule type" value="Genomic_DNA"/>
</dbReference>
<gene>
    <name evidence="1" type="ORF">GO606_18240</name>
</gene>
<evidence type="ECO:0000313" key="1">
    <source>
        <dbReference type="EMBL" id="NMG26613.1"/>
    </source>
</evidence>
<proteinExistence type="predicted"/>
<dbReference type="Proteomes" id="UP000615989">
    <property type="component" value="Unassembled WGS sequence"/>
</dbReference>
<accession>A0ABX1PRU0</accession>
<protein>
    <submittedName>
        <fullName evidence="1">Uncharacterized protein</fullName>
    </submittedName>
</protein>
<sequence length="57" mass="6594">MRPELEQALVRGTPDYELLPKAIQQYYTPAEYLAIGDARRARLLREETEPELFEDGA</sequence>
<comment type="caution">
    <text evidence="1">The sequence shown here is derived from an EMBL/GenBank/DDBJ whole genome shotgun (WGS) entry which is preliminary data.</text>
</comment>
<evidence type="ECO:0000313" key="2">
    <source>
        <dbReference type="Proteomes" id="UP000615989"/>
    </source>
</evidence>
<dbReference type="RefSeq" id="WP_169119931.1">
    <property type="nucleotide sequence ID" value="NZ_WTVG02000039.1"/>
</dbReference>
<keyword evidence="2" id="KW-1185">Reference proteome</keyword>